<comment type="caution">
    <text evidence="2">The sequence shown here is derived from an EMBL/GenBank/DDBJ whole genome shotgun (WGS) entry which is preliminary data.</text>
</comment>
<name>A0A177MM99_METMH</name>
<reference evidence="2 3" key="1">
    <citation type="submission" date="2016-03" db="EMBL/GenBank/DDBJ databases">
        <authorList>
            <person name="Ploux O."/>
        </authorList>
    </citation>
    <scope>NUCLEOTIDE SEQUENCE [LARGE SCALE GENOMIC DNA]</scope>
    <source>
        <strain evidence="2 3">R-45371</strain>
    </source>
</reference>
<accession>A0A177MM99</accession>
<dbReference type="AlphaFoldDB" id="A0A177MM99"/>
<keyword evidence="1" id="KW-0812">Transmembrane</keyword>
<protein>
    <submittedName>
        <fullName evidence="2">Uncharacterized protein</fullName>
    </submittedName>
</protein>
<proteinExistence type="predicted"/>
<keyword evidence="1" id="KW-0472">Membrane</keyword>
<dbReference type="Proteomes" id="UP000077763">
    <property type="component" value="Unassembled WGS sequence"/>
</dbReference>
<gene>
    <name evidence="2" type="ORF">A1353_10270</name>
</gene>
<feature type="transmembrane region" description="Helical" evidence="1">
    <location>
        <begin position="140"/>
        <end position="156"/>
    </location>
</feature>
<evidence type="ECO:0000313" key="3">
    <source>
        <dbReference type="Proteomes" id="UP000077763"/>
    </source>
</evidence>
<organism evidence="2 3">
    <name type="scientific">Methylomonas methanica</name>
    <dbReference type="NCBI Taxonomy" id="421"/>
    <lineage>
        <taxon>Bacteria</taxon>
        <taxon>Pseudomonadati</taxon>
        <taxon>Pseudomonadota</taxon>
        <taxon>Gammaproteobacteria</taxon>
        <taxon>Methylococcales</taxon>
        <taxon>Methylococcaceae</taxon>
        <taxon>Methylomonas</taxon>
    </lineage>
</organism>
<feature type="transmembrane region" description="Helical" evidence="1">
    <location>
        <begin position="100"/>
        <end position="120"/>
    </location>
</feature>
<evidence type="ECO:0000256" key="1">
    <source>
        <dbReference type="SAM" id="Phobius"/>
    </source>
</evidence>
<sequence>MGASEAGVNFGINAASASASNSGNFQLGGNGLLLISMDWGLSSTGPTGDLYFGGIGEWASSSISISGSYSGQFTSGNASASYTTTPYWSFGGPESQSSTFVMAIFNPGLGIISGSISALVSASTNSSAFVASLPASPVPLPTSAWLFGSALFGFLAQRKRRFSSAI</sequence>
<dbReference type="EMBL" id="LUUH01000038">
    <property type="protein sequence ID" value="OAI06060.1"/>
    <property type="molecule type" value="Genomic_DNA"/>
</dbReference>
<keyword evidence="1" id="KW-1133">Transmembrane helix</keyword>
<evidence type="ECO:0000313" key="2">
    <source>
        <dbReference type="EMBL" id="OAI06060.1"/>
    </source>
</evidence>